<feature type="non-terminal residue" evidence="1">
    <location>
        <position position="318"/>
    </location>
</feature>
<evidence type="ECO:0000313" key="2">
    <source>
        <dbReference type="Proteomes" id="UP001189429"/>
    </source>
</evidence>
<comment type="caution">
    <text evidence="1">The sequence shown here is derived from an EMBL/GenBank/DDBJ whole genome shotgun (WGS) entry which is preliminary data.</text>
</comment>
<name>A0ABN9UCC3_9DINO</name>
<reference evidence="1" key="1">
    <citation type="submission" date="2023-10" db="EMBL/GenBank/DDBJ databases">
        <authorList>
            <person name="Chen Y."/>
            <person name="Shah S."/>
            <person name="Dougan E. K."/>
            <person name="Thang M."/>
            <person name="Chan C."/>
        </authorList>
    </citation>
    <scope>NUCLEOTIDE SEQUENCE [LARGE SCALE GENOMIC DNA]</scope>
</reference>
<dbReference type="Proteomes" id="UP001189429">
    <property type="component" value="Unassembled WGS sequence"/>
</dbReference>
<organism evidence="1 2">
    <name type="scientific">Prorocentrum cordatum</name>
    <dbReference type="NCBI Taxonomy" id="2364126"/>
    <lineage>
        <taxon>Eukaryota</taxon>
        <taxon>Sar</taxon>
        <taxon>Alveolata</taxon>
        <taxon>Dinophyceae</taxon>
        <taxon>Prorocentrales</taxon>
        <taxon>Prorocentraceae</taxon>
        <taxon>Prorocentrum</taxon>
    </lineage>
</organism>
<keyword evidence="2" id="KW-1185">Reference proteome</keyword>
<gene>
    <name evidence="1" type="ORF">PCOR1329_LOCUS47102</name>
</gene>
<protein>
    <submittedName>
        <fullName evidence="1">Uncharacterized protein</fullName>
    </submittedName>
</protein>
<proteinExistence type="predicted"/>
<dbReference type="EMBL" id="CAUYUJ010015671">
    <property type="protein sequence ID" value="CAK0856829.1"/>
    <property type="molecule type" value="Genomic_DNA"/>
</dbReference>
<accession>A0ABN9UCC3</accession>
<feature type="non-terminal residue" evidence="1">
    <location>
        <position position="1"/>
    </location>
</feature>
<evidence type="ECO:0000313" key="1">
    <source>
        <dbReference type="EMBL" id="CAK0856829.1"/>
    </source>
</evidence>
<sequence length="318" mass="34887">VRAVEANKAAWDQQGKKAVGAKSSDGDYASKWWNWTKSHNTFKKIWEREEDFKDSKITYNFLTKLGIYDEVIQLWKLRGNFRADGLNHRAATMNLRALCGTFESALPVIGQHACAAAVLAAIHFMVPLYPPTGDGLSVAGGQEAPWLFERSGPESMQKLEMLKTSLGGSAVFKKLVALRESLPGKVGELEEAAKDAEASYADVAPAASGSKDKKARKAVAKAKAVAEKARLKATAKLELPPELKGFRDRISIKSGSRPVNILEDHCFSVNAILSVTSEESRVGGALEKHVSTLRAISFNLLFKFVWQPPVNYRGKQIE</sequence>